<evidence type="ECO:0000256" key="5">
    <source>
        <dbReference type="ARBA" id="ARBA00023274"/>
    </source>
</evidence>
<dbReference type="NCBIfam" id="TIGR01009">
    <property type="entry name" value="rpsC_bact"/>
    <property type="match status" value="1"/>
</dbReference>
<dbReference type="InterPro" id="IPR015946">
    <property type="entry name" value="KH_dom-like_a/b"/>
</dbReference>
<evidence type="ECO:0000256" key="3">
    <source>
        <dbReference type="ARBA" id="ARBA00022884"/>
    </source>
</evidence>
<evidence type="ECO:0000256" key="9">
    <source>
        <dbReference type="RuleBase" id="RU003626"/>
    </source>
</evidence>
<sequence length="249" mass="28612">MGQKIHPLGLRLGITQKHKSQWFAKTNEYPQLVIEDRFLRQIINDKFSNAGITDIEIQRKSQLLLKKIKIKIRTARPRIIVGRKGKGLLDLRTELDQKLKSFRSKNYFKRMGNQPTIATEEIFSQKKGDGKIGITIHVTKPANPNSEAAFIAEFLVKQLEKRVRFRKALKKGMVQAEKARVEGIKIQISGRLNGAEIARSEWVREGRVPLQTLRADIDYSYQTAKTIYGLLGIKVWIFRGEVLNSNLFK</sequence>
<dbReference type="Gene3D" id="3.30.1140.32">
    <property type="entry name" value="Ribosomal protein S3, C-terminal domain"/>
    <property type="match status" value="1"/>
</dbReference>
<comment type="similarity">
    <text evidence="1 7 8">Belongs to the universal ribosomal protein uS3 family.</text>
</comment>
<dbReference type="EMBL" id="KM462875">
    <property type="protein sequence ID" value="AIT94616.1"/>
    <property type="molecule type" value="Genomic_DNA"/>
</dbReference>
<dbReference type="Pfam" id="PF07650">
    <property type="entry name" value="KH_2"/>
    <property type="match status" value="1"/>
</dbReference>
<evidence type="ECO:0000256" key="6">
    <source>
        <dbReference type="ARBA" id="ARBA00035154"/>
    </source>
</evidence>
<dbReference type="FunFam" id="3.30.300.20:FF:000001">
    <property type="entry name" value="30S ribosomal protein S3"/>
    <property type="match status" value="1"/>
</dbReference>
<comment type="subunit">
    <text evidence="7 9">Part of the 30S ribosomal subunit.</text>
</comment>
<dbReference type="PANTHER" id="PTHR11760:SF19">
    <property type="entry name" value="SMALL RIBOSOMAL SUBUNIT PROTEIN US3C"/>
    <property type="match status" value="1"/>
</dbReference>
<dbReference type="InterPro" id="IPR057258">
    <property type="entry name" value="Ribosomal_uS3"/>
</dbReference>
<comment type="subcellular location">
    <subcellularLocation>
        <location evidence="7 9">Plastid</location>
        <location evidence="7 9">Chloroplast</location>
    </subcellularLocation>
</comment>
<reference evidence="11" key="1">
    <citation type="journal article" date="2014" name="BMC Evol. Biol.">
        <title>Chloroplast phylogenomic analysis resolves deep-level relationships within the green algal class Trebouxiophyceae.</title>
        <authorList>
            <person name="Lemieux C."/>
            <person name="Otis C."/>
            <person name="Turmel M."/>
        </authorList>
    </citation>
    <scope>NUCLEOTIDE SEQUENCE</scope>
</reference>
<dbReference type="InterPro" id="IPR001351">
    <property type="entry name" value="Ribosomal_uS3_C"/>
</dbReference>
<dbReference type="PROSITE" id="PS50823">
    <property type="entry name" value="KH_TYPE_2"/>
    <property type="match status" value="1"/>
</dbReference>
<protein>
    <recommendedName>
        <fullName evidence="6 7">Small ribosomal subunit protein uS3c</fullName>
    </recommendedName>
</protein>
<evidence type="ECO:0000313" key="11">
    <source>
        <dbReference type="EMBL" id="AIT94616.1"/>
    </source>
</evidence>
<geneLocation type="chloroplast" evidence="11"/>
<dbReference type="GO" id="GO:0003735">
    <property type="term" value="F:structural constituent of ribosome"/>
    <property type="evidence" value="ECO:0007669"/>
    <property type="project" value="InterPro"/>
</dbReference>
<dbReference type="InterPro" id="IPR036419">
    <property type="entry name" value="Ribosomal_S3_C_sf"/>
</dbReference>
<dbReference type="Gene3D" id="3.30.300.20">
    <property type="match status" value="1"/>
</dbReference>
<evidence type="ECO:0000256" key="1">
    <source>
        <dbReference type="ARBA" id="ARBA00010761"/>
    </source>
</evidence>
<dbReference type="InterPro" id="IPR005704">
    <property type="entry name" value="Ribosomal_uS3_bac-typ"/>
</dbReference>
<keyword evidence="9 11" id="KW-0934">Plastid</keyword>
<evidence type="ECO:0000256" key="4">
    <source>
        <dbReference type="ARBA" id="ARBA00022980"/>
    </source>
</evidence>
<dbReference type="AlphaFoldDB" id="A0A097KN57"/>
<dbReference type="PANTHER" id="PTHR11760">
    <property type="entry name" value="30S/40S RIBOSOMAL PROTEIN S3"/>
    <property type="match status" value="1"/>
</dbReference>
<keyword evidence="5 7" id="KW-0687">Ribonucleoprotein</keyword>
<feature type="domain" description="KH type-2" evidence="10">
    <location>
        <begin position="39"/>
        <end position="140"/>
    </location>
</feature>
<dbReference type="GO" id="GO:0019843">
    <property type="term" value="F:rRNA binding"/>
    <property type="evidence" value="ECO:0007669"/>
    <property type="project" value="UniProtKB-UniRule"/>
</dbReference>
<keyword evidence="9 11" id="KW-0150">Chloroplast</keyword>
<keyword evidence="4 7" id="KW-0689">Ribosomal protein</keyword>
<evidence type="ECO:0000256" key="7">
    <source>
        <dbReference type="HAMAP-Rule" id="MF_01309"/>
    </source>
</evidence>
<dbReference type="InterPro" id="IPR009019">
    <property type="entry name" value="KH_sf_prok-type"/>
</dbReference>
<accession>A0A097KN57</accession>
<dbReference type="GO" id="GO:0022627">
    <property type="term" value="C:cytosolic small ribosomal subunit"/>
    <property type="evidence" value="ECO:0007669"/>
    <property type="project" value="TreeGrafter"/>
</dbReference>
<proteinExistence type="inferred from homology"/>
<keyword evidence="2 7" id="KW-0699">rRNA-binding</keyword>
<dbReference type="Pfam" id="PF00189">
    <property type="entry name" value="Ribosomal_S3_C"/>
    <property type="match status" value="1"/>
</dbReference>
<dbReference type="InterPro" id="IPR018280">
    <property type="entry name" value="Ribosomal_uS3_CS"/>
</dbReference>
<evidence type="ECO:0000259" key="10">
    <source>
        <dbReference type="PROSITE" id="PS50823"/>
    </source>
</evidence>
<evidence type="ECO:0000256" key="2">
    <source>
        <dbReference type="ARBA" id="ARBA00022730"/>
    </source>
</evidence>
<dbReference type="CDD" id="cd02412">
    <property type="entry name" value="KH-II_30S_S3"/>
    <property type="match status" value="1"/>
</dbReference>
<dbReference type="GO" id="GO:0006412">
    <property type="term" value="P:translation"/>
    <property type="evidence" value="ECO:0007669"/>
    <property type="project" value="UniProtKB-UniRule"/>
</dbReference>
<name>A0A097KN57_9CHLO</name>
<organism evidence="11">
    <name type="scientific">Pleurastrosarcina brevispinosa</name>
    <dbReference type="NCBI Taxonomy" id="163096"/>
    <lineage>
        <taxon>Eukaryota</taxon>
        <taxon>Viridiplantae</taxon>
        <taxon>Chlorophyta</taxon>
        <taxon>core chlorophytes</taxon>
        <taxon>Trebouxiophyceae</taxon>
        <taxon>Trebouxiophyceae incertae sedis</taxon>
        <taxon>Pleurastrosarcina</taxon>
    </lineage>
</organism>
<dbReference type="PROSITE" id="PS00548">
    <property type="entry name" value="RIBOSOMAL_S3"/>
    <property type="match status" value="1"/>
</dbReference>
<dbReference type="SUPFAM" id="SSF54814">
    <property type="entry name" value="Prokaryotic type KH domain (KH-domain type II)"/>
    <property type="match status" value="1"/>
</dbReference>
<dbReference type="GO" id="GO:0009507">
    <property type="term" value="C:chloroplast"/>
    <property type="evidence" value="ECO:0007669"/>
    <property type="project" value="UniProtKB-SubCell"/>
</dbReference>
<keyword evidence="3 7" id="KW-0694">RNA-binding</keyword>
<dbReference type="SUPFAM" id="SSF54821">
    <property type="entry name" value="Ribosomal protein S3 C-terminal domain"/>
    <property type="match status" value="1"/>
</dbReference>
<evidence type="ECO:0000256" key="8">
    <source>
        <dbReference type="RuleBase" id="RU003624"/>
    </source>
</evidence>
<dbReference type="InterPro" id="IPR004044">
    <property type="entry name" value="KH_dom_type_2"/>
</dbReference>
<dbReference type="HAMAP" id="MF_01309_B">
    <property type="entry name" value="Ribosomal_uS3_B"/>
    <property type="match status" value="1"/>
</dbReference>
<gene>
    <name evidence="7 11" type="primary">rps3</name>
</gene>